<dbReference type="Pfam" id="PF17032">
    <property type="entry name" value="Zn_ribbon_15"/>
    <property type="match status" value="1"/>
</dbReference>
<dbReference type="InterPro" id="IPR031493">
    <property type="entry name" value="Zinc_ribbon_15"/>
</dbReference>
<dbReference type="Proteomes" id="UP000622687">
    <property type="component" value="Unassembled WGS sequence"/>
</dbReference>
<feature type="domain" description="Zinc-ribbon 15" evidence="1">
    <location>
        <begin position="23"/>
        <end position="124"/>
    </location>
</feature>
<dbReference type="RefSeq" id="WP_211142103.1">
    <property type="nucleotide sequence ID" value="NZ_JAEEGB010000007.1"/>
</dbReference>
<organism evidence="2 3">
    <name type="scientific">Clostridium aciditolerans</name>
    <dbReference type="NCBI Taxonomy" id="339861"/>
    <lineage>
        <taxon>Bacteria</taxon>
        <taxon>Bacillati</taxon>
        <taxon>Bacillota</taxon>
        <taxon>Clostridia</taxon>
        <taxon>Eubacteriales</taxon>
        <taxon>Clostridiaceae</taxon>
        <taxon>Clostridium</taxon>
    </lineage>
</organism>
<dbReference type="InterPro" id="IPR053281">
    <property type="entry name" value="Double_zinc_ribbon"/>
</dbReference>
<dbReference type="PANTHER" id="PTHR36718:SF1">
    <property type="entry name" value="DOUBLE ZINC RIBBON PROTEIN MJ0416"/>
    <property type="match status" value="1"/>
</dbReference>
<dbReference type="EMBL" id="JAEEGB010000007">
    <property type="protein sequence ID" value="MBI6872602.1"/>
    <property type="molecule type" value="Genomic_DNA"/>
</dbReference>
<proteinExistence type="predicted"/>
<protein>
    <submittedName>
        <fullName evidence="2">Zinc ribbon domain-containing protein</fullName>
    </submittedName>
</protein>
<evidence type="ECO:0000313" key="2">
    <source>
        <dbReference type="EMBL" id="MBI6872602.1"/>
    </source>
</evidence>
<dbReference type="AlphaFoldDB" id="A0A934HX51"/>
<name>A0A934HX51_9CLOT</name>
<sequence>MFFVGIFGIEDKKKEIKTIRNLSCKNCDGVSGLTLFKVYSCFHIFFLPIFRWNERYYLVCSCCNSIYEISKEKGIRAERGEEEAITYWDLKPMEYGYYNNNIQHKCKNCGREIDSNFEYCPYCGKRRE</sequence>
<evidence type="ECO:0000259" key="1">
    <source>
        <dbReference type="Pfam" id="PF17032"/>
    </source>
</evidence>
<keyword evidence="3" id="KW-1185">Reference proteome</keyword>
<accession>A0A934HX51</accession>
<reference evidence="2" key="1">
    <citation type="submission" date="2020-12" db="EMBL/GenBank/DDBJ databases">
        <title>Clostridium thailandense sp. nov., a novel acetogenic bacterium isolated from peat land soil in Thailand.</title>
        <authorList>
            <person name="Chaikitkaew S."/>
            <person name="Birkeland N.K."/>
        </authorList>
    </citation>
    <scope>NUCLEOTIDE SEQUENCE</scope>
    <source>
        <strain evidence="2">DSM 17425</strain>
    </source>
</reference>
<dbReference type="PANTHER" id="PTHR36718">
    <property type="entry name" value="OS05G0435400 PROTEIN"/>
    <property type="match status" value="1"/>
</dbReference>
<evidence type="ECO:0000313" key="3">
    <source>
        <dbReference type="Proteomes" id="UP000622687"/>
    </source>
</evidence>
<gene>
    <name evidence="2" type="ORF">I6U51_07740</name>
</gene>
<comment type="caution">
    <text evidence="2">The sequence shown here is derived from an EMBL/GenBank/DDBJ whole genome shotgun (WGS) entry which is preliminary data.</text>
</comment>